<evidence type="ECO:0000313" key="2">
    <source>
        <dbReference type="Proteomes" id="UP000196402"/>
    </source>
</evidence>
<dbReference type="EMBL" id="FLYH01000314">
    <property type="protein sequence ID" value="SCA60325.1"/>
    <property type="molecule type" value="Genomic_DNA"/>
</dbReference>
<dbReference type="Proteomes" id="UP000196402">
    <property type="component" value="Unassembled WGS sequence"/>
</dbReference>
<name>A0A1G4E2K1_PLAVI</name>
<organism evidence="1 2">
    <name type="scientific">Plasmodium vivax</name>
    <name type="common">malaria parasite P. vivax</name>
    <dbReference type="NCBI Taxonomy" id="5855"/>
    <lineage>
        <taxon>Eukaryota</taxon>
        <taxon>Sar</taxon>
        <taxon>Alveolata</taxon>
        <taxon>Apicomplexa</taxon>
        <taxon>Aconoidasida</taxon>
        <taxon>Haemosporida</taxon>
        <taxon>Plasmodiidae</taxon>
        <taxon>Plasmodium</taxon>
        <taxon>Plasmodium (Plasmodium)</taxon>
    </lineage>
</organism>
<sequence>MDVFLGKSKLDSLNTKINYDYFDKYRNNCDNYPQITAAKHLLDGGFWEKNIFDELLNALCYVYIKKENNTLNENLCNYLYYWLGSKVLTNLRLKNFFYEVVSTIYRILSKGELGKVCDPVKYSIYDYYNFYKFKEVYDLSEDYNTYKSHFIIPNPSCDKNYQDELKTYVYLYNKLRDQCSIEKTNYNAQYCKVFNNYFTNKEDEEISSWICKLKESEEHDQQLEEPRVDAENVPLPERHGLIVGQKLYRQGLFEIEEFPEYLSALNNGVLAENTVMGSASVHPDDSSTSTIKKSVTSAVSAAGVLVPPSYKVSLIKKTKVYI</sequence>
<gene>
    <name evidence="1" type="ORF">PVT01_000093700</name>
</gene>
<dbReference type="VEuPathDB" id="PlasmoDB:PVW1_080046500"/>
<dbReference type="Pfam" id="PF05795">
    <property type="entry name" value="Plasmodium_Vir"/>
    <property type="match status" value="1"/>
</dbReference>
<proteinExistence type="predicted"/>
<protein>
    <submittedName>
        <fullName evidence="1">Vir protein, putative</fullName>
    </submittedName>
</protein>
<reference evidence="1 2" key="1">
    <citation type="submission" date="2016-07" db="EMBL/GenBank/DDBJ databases">
        <authorList>
            <consortium name="Pathogen Informatics"/>
        </authorList>
    </citation>
    <scope>NUCLEOTIDE SEQUENCE [LARGE SCALE GENOMIC DNA]</scope>
</reference>
<dbReference type="AlphaFoldDB" id="A0A1G4E2K1"/>
<evidence type="ECO:0000313" key="1">
    <source>
        <dbReference type="EMBL" id="SCA60325.1"/>
    </source>
</evidence>
<dbReference type="InterPro" id="IPR008780">
    <property type="entry name" value="Plasmodium_Vir"/>
</dbReference>
<accession>A0A1G4E2K1</accession>